<gene>
    <name evidence="1" type="ORF">BT67DRAFT_437598</name>
</gene>
<dbReference type="Proteomes" id="UP001304895">
    <property type="component" value="Unassembled WGS sequence"/>
</dbReference>
<dbReference type="EMBL" id="MU853401">
    <property type="protein sequence ID" value="KAK4138272.1"/>
    <property type="molecule type" value="Genomic_DNA"/>
</dbReference>
<organism evidence="1 2">
    <name type="scientific">Trichocladium antarcticum</name>
    <dbReference type="NCBI Taxonomy" id="1450529"/>
    <lineage>
        <taxon>Eukaryota</taxon>
        <taxon>Fungi</taxon>
        <taxon>Dikarya</taxon>
        <taxon>Ascomycota</taxon>
        <taxon>Pezizomycotina</taxon>
        <taxon>Sordariomycetes</taxon>
        <taxon>Sordariomycetidae</taxon>
        <taxon>Sordariales</taxon>
        <taxon>Chaetomiaceae</taxon>
        <taxon>Trichocladium</taxon>
    </lineage>
</organism>
<dbReference type="AlphaFoldDB" id="A0AAN6US88"/>
<name>A0AAN6US88_9PEZI</name>
<keyword evidence="2" id="KW-1185">Reference proteome</keyword>
<proteinExistence type="predicted"/>
<reference evidence="1" key="1">
    <citation type="journal article" date="2023" name="Mol. Phylogenet. Evol.">
        <title>Genome-scale phylogeny and comparative genomics of the fungal order Sordariales.</title>
        <authorList>
            <person name="Hensen N."/>
            <person name="Bonometti L."/>
            <person name="Westerberg I."/>
            <person name="Brannstrom I.O."/>
            <person name="Guillou S."/>
            <person name="Cros-Aarteil S."/>
            <person name="Calhoun S."/>
            <person name="Haridas S."/>
            <person name="Kuo A."/>
            <person name="Mondo S."/>
            <person name="Pangilinan J."/>
            <person name="Riley R."/>
            <person name="LaButti K."/>
            <person name="Andreopoulos B."/>
            <person name="Lipzen A."/>
            <person name="Chen C."/>
            <person name="Yan M."/>
            <person name="Daum C."/>
            <person name="Ng V."/>
            <person name="Clum A."/>
            <person name="Steindorff A."/>
            <person name="Ohm R.A."/>
            <person name="Martin F."/>
            <person name="Silar P."/>
            <person name="Natvig D.O."/>
            <person name="Lalanne C."/>
            <person name="Gautier V."/>
            <person name="Ament-Velasquez S.L."/>
            <person name="Kruys A."/>
            <person name="Hutchinson M.I."/>
            <person name="Powell A.J."/>
            <person name="Barry K."/>
            <person name="Miller A.N."/>
            <person name="Grigoriev I.V."/>
            <person name="Debuchy R."/>
            <person name="Gladieux P."/>
            <person name="Hiltunen Thoren M."/>
            <person name="Johannesson H."/>
        </authorList>
    </citation>
    <scope>NUCLEOTIDE SEQUENCE</scope>
    <source>
        <strain evidence="1">CBS 123565</strain>
    </source>
</reference>
<comment type="caution">
    <text evidence="1">The sequence shown here is derived from an EMBL/GenBank/DDBJ whole genome shotgun (WGS) entry which is preliminary data.</text>
</comment>
<accession>A0AAN6US88</accession>
<protein>
    <submittedName>
        <fullName evidence="1">Uncharacterized protein</fullName>
    </submittedName>
</protein>
<sequence>MDRRPQSFRRSVLIRGPQSCKSLSAPSAAEAPLSPTTPQSFMLCCNTTRVANITKALSELLAVADAHPTLFLPLLVFPIPLREGADYMKNMRRAGFVSCALAGQLTAGFTRVVGFRDPVMLPEFRWVAGPHTGFSRCVAPVSGAFAHMPSQTVHLESHKTCWW</sequence>
<reference evidence="1" key="2">
    <citation type="submission" date="2023-05" db="EMBL/GenBank/DDBJ databases">
        <authorList>
            <consortium name="Lawrence Berkeley National Laboratory"/>
            <person name="Steindorff A."/>
            <person name="Hensen N."/>
            <person name="Bonometti L."/>
            <person name="Westerberg I."/>
            <person name="Brannstrom I.O."/>
            <person name="Guillou S."/>
            <person name="Cros-Aarteil S."/>
            <person name="Calhoun S."/>
            <person name="Haridas S."/>
            <person name="Kuo A."/>
            <person name="Mondo S."/>
            <person name="Pangilinan J."/>
            <person name="Riley R."/>
            <person name="Labutti K."/>
            <person name="Andreopoulos B."/>
            <person name="Lipzen A."/>
            <person name="Chen C."/>
            <person name="Yanf M."/>
            <person name="Daum C."/>
            <person name="Ng V."/>
            <person name="Clum A."/>
            <person name="Ohm R."/>
            <person name="Martin F."/>
            <person name="Silar P."/>
            <person name="Natvig D."/>
            <person name="Lalanne C."/>
            <person name="Gautier V."/>
            <person name="Ament-Velasquez S.L."/>
            <person name="Kruys A."/>
            <person name="Hutchinson M.I."/>
            <person name="Powell A.J."/>
            <person name="Barry K."/>
            <person name="Miller A.N."/>
            <person name="Grigoriev I.V."/>
            <person name="Debuchy R."/>
            <person name="Gladieux P."/>
            <person name="Thoren M.H."/>
            <person name="Johannesson H."/>
        </authorList>
    </citation>
    <scope>NUCLEOTIDE SEQUENCE</scope>
    <source>
        <strain evidence="1">CBS 123565</strain>
    </source>
</reference>
<evidence type="ECO:0000313" key="1">
    <source>
        <dbReference type="EMBL" id="KAK4138272.1"/>
    </source>
</evidence>
<evidence type="ECO:0000313" key="2">
    <source>
        <dbReference type="Proteomes" id="UP001304895"/>
    </source>
</evidence>